<evidence type="ECO:0000259" key="3">
    <source>
        <dbReference type="PROSITE" id="PS50067"/>
    </source>
</evidence>
<dbReference type="EMBL" id="BDIP01003334">
    <property type="protein sequence ID" value="GIQ87570.1"/>
    <property type="molecule type" value="Genomic_DNA"/>
</dbReference>
<dbReference type="GO" id="GO:0051231">
    <property type="term" value="P:spindle elongation"/>
    <property type="evidence" value="ECO:0007669"/>
    <property type="project" value="TreeGrafter"/>
</dbReference>
<dbReference type="PANTHER" id="PTHR47969">
    <property type="entry name" value="CHROMOSOME-ASSOCIATED KINESIN KIF4A-RELATED"/>
    <property type="match status" value="1"/>
</dbReference>
<dbReference type="GO" id="GO:0008017">
    <property type="term" value="F:microtubule binding"/>
    <property type="evidence" value="ECO:0007669"/>
    <property type="project" value="InterPro"/>
</dbReference>
<sequence>MRNTPSFHPSSTPTDHGRQENIRVGVRIRPMSSTEAAHSRQRDIPSAITAKGPRTLELTRETQPPVQFRFDSVLRERASQLQAYDVLARPVVSALLAGYNASILAYGESGSGKTYTIHGPDESGEGLCIEPSPDQEREAEGEREGFSFRALRQIFSYVRDLETGVNVTLSCVEVYKEKLTDLFNRKGDKDLVVRHDKERGIFVQHVSEIEIGNLSEAISLMKDAIRLRHTGTSDNNNRSSRSHAVLTIK</sequence>
<evidence type="ECO:0000313" key="4">
    <source>
        <dbReference type="EMBL" id="GIQ87570.1"/>
    </source>
</evidence>
<dbReference type="GO" id="GO:0007052">
    <property type="term" value="P:mitotic spindle organization"/>
    <property type="evidence" value="ECO:0007669"/>
    <property type="project" value="TreeGrafter"/>
</dbReference>
<comment type="similarity">
    <text evidence="1">Belongs to the TRAFAC class myosin-kinesin ATPase superfamily. Kinesin family.</text>
</comment>
<reference evidence="4 5" key="1">
    <citation type="journal article" date="2018" name="PLoS ONE">
        <title>The draft genome of Kipferlia bialata reveals reductive genome evolution in fornicate parasites.</title>
        <authorList>
            <person name="Tanifuji G."/>
            <person name="Takabayashi S."/>
            <person name="Kume K."/>
            <person name="Takagi M."/>
            <person name="Nakayama T."/>
            <person name="Kamikawa R."/>
            <person name="Inagaki Y."/>
            <person name="Hashimoto T."/>
        </authorList>
    </citation>
    <scope>NUCLEOTIDE SEQUENCE [LARGE SCALE GENOMIC DNA]</scope>
    <source>
        <strain evidence="4">NY0173</strain>
    </source>
</reference>
<accession>A0A9K3GME8</accession>
<dbReference type="Gene3D" id="3.40.850.10">
    <property type="entry name" value="Kinesin motor domain"/>
    <property type="match status" value="1"/>
</dbReference>
<feature type="compositionally biased region" description="Polar residues" evidence="2">
    <location>
        <begin position="1"/>
        <end position="14"/>
    </location>
</feature>
<feature type="domain" description="Kinesin motor" evidence="3">
    <location>
        <begin position="21"/>
        <end position="249"/>
    </location>
</feature>
<dbReference type="GO" id="GO:0007018">
    <property type="term" value="P:microtubule-based movement"/>
    <property type="evidence" value="ECO:0007669"/>
    <property type="project" value="InterPro"/>
</dbReference>
<gene>
    <name evidence="4" type="ORF">KIPB_009636</name>
</gene>
<keyword evidence="1" id="KW-0067">ATP-binding</keyword>
<evidence type="ECO:0000256" key="2">
    <source>
        <dbReference type="SAM" id="MobiDB-lite"/>
    </source>
</evidence>
<dbReference type="GO" id="GO:0003777">
    <property type="term" value="F:microtubule motor activity"/>
    <property type="evidence" value="ECO:0007669"/>
    <property type="project" value="InterPro"/>
</dbReference>
<dbReference type="Pfam" id="PF00225">
    <property type="entry name" value="Kinesin"/>
    <property type="match status" value="1"/>
</dbReference>
<organism evidence="4 5">
    <name type="scientific">Kipferlia bialata</name>
    <dbReference type="NCBI Taxonomy" id="797122"/>
    <lineage>
        <taxon>Eukaryota</taxon>
        <taxon>Metamonada</taxon>
        <taxon>Carpediemonas-like organisms</taxon>
        <taxon>Kipferlia</taxon>
    </lineage>
</organism>
<dbReference type="GO" id="GO:0005875">
    <property type="term" value="C:microtubule associated complex"/>
    <property type="evidence" value="ECO:0007669"/>
    <property type="project" value="TreeGrafter"/>
</dbReference>
<feature type="compositionally biased region" description="Polar residues" evidence="2">
    <location>
        <begin position="230"/>
        <end position="239"/>
    </location>
</feature>
<evidence type="ECO:0000256" key="1">
    <source>
        <dbReference type="PROSITE-ProRule" id="PRU00283"/>
    </source>
</evidence>
<dbReference type="InterPro" id="IPR001752">
    <property type="entry name" value="Kinesin_motor_dom"/>
</dbReference>
<dbReference type="SUPFAM" id="SSF52540">
    <property type="entry name" value="P-loop containing nucleoside triphosphate hydrolases"/>
    <property type="match status" value="1"/>
</dbReference>
<keyword evidence="1" id="KW-0547">Nucleotide-binding</keyword>
<dbReference type="InterPro" id="IPR027640">
    <property type="entry name" value="Kinesin-like_fam"/>
</dbReference>
<dbReference type="SMART" id="SM00129">
    <property type="entry name" value="KISc"/>
    <property type="match status" value="1"/>
</dbReference>
<feature type="region of interest" description="Disordered" evidence="2">
    <location>
        <begin position="230"/>
        <end position="249"/>
    </location>
</feature>
<protein>
    <submittedName>
        <fullName evidence="4">Kinesin-like protein</fullName>
    </submittedName>
</protein>
<dbReference type="AlphaFoldDB" id="A0A9K3GME8"/>
<dbReference type="OrthoDB" id="3176171at2759"/>
<proteinExistence type="inferred from homology"/>
<feature type="non-terminal residue" evidence="4">
    <location>
        <position position="1"/>
    </location>
</feature>
<dbReference type="PROSITE" id="PS50067">
    <property type="entry name" value="KINESIN_MOTOR_2"/>
    <property type="match status" value="1"/>
</dbReference>
<feature type="region of interest" description="Disordered" evidence="2">
    <location>
        <begin position="1"/>
        <end position="23"/>
    </location>
</feature>
<dbReference type="GO" id="GO:0005524">
    <property type="term" value="F:ATP binding"/>
    <property type="evidence" value="ECO:0007669"/>
    <property type="project" value="UniProtKB-UniRule"/>
</dbReference>
<dbReference type="PANTHER" id="PTHR47969:SF33">
    <property type="entry name" value="KINESIN-LIKE PROTEIN"/>
    <property type="match status" value="1"/>
</dbReference>
<comment type="caution">
    <text evidence="4">The sequence shown here is derived from an EMBL/GenBank/DDBJ whole genome shotgun (WGS) entry which is preliminary data.</text>
</comment>
<dbReference type="PRINTS" id="PR00380">
    <property type="entry name" value="KINESINHEAVY"/>
</dbReference>
<dbReference type="InterPro" id="IPR027417">
    <property type="entry name" value="P-loop_NTPase"/>
</dbReference>
<keyword evidence="1" id="KW-0505">Motor protein</keyword>
<dbReference type="InterPro" id="IPR036961">
    <property type="entry name" value="Kinesin_motor_dom_sf"/>
</dbReference>
<name>A0A9K3GME8_9EUKA</name>
<feature type="binding site" evidence="1">
    <location>
        <begin position="107"/>
        <end position="114"/>
    </location>
    <ligand>
        <name>ATP</name>
        <dbReference type="ChEBI" id="CHEBI:30616"/>
    </ligand>
</feature>
<dbReference type="Proteomes" id="UP000265618">
    <property type="component" value="Unassembled WGS sequence"/>
</dbReference>
<keyword evidence="5" id="KW-1185">Reference proteome</keyword>
<evidence type="ECO:0000313" key="5">
    <source>
        <dbReference type="Proteomes" id="UP000265618"/>
    </source>
</evidence>